<gene>
    <name evidence="1" type="ORF">RNAN_2683</name>
</gene>
<dbReference type="EMBL" id="BAFK01000016">
    <property type="protein sequence ID" value="GAB59677.1"/>
    <property type="molecule type" value="Genomic_DNA"/>
</dbReference>
<reference evidence="1 2" key="1">
    <citation type="journal article" date="2012" name="J. Bacteriol.">
        <title>Genome Sequence of the Protease-Producing Bacterium Rheinheimera nanhaiensis E407-8T, Isolated from Deep-Sea Sediment of the South China Sea.</title>
        <authorList>
            <person name="Zhang X.-Y."/>
            <person name="Zhang Y.-J."/>
            <person name="Qin Q.-L."/>
            <person name="Xie B.-B."/>
            <person name="Chen X.-L."/>
            <person name="Zhou B.-C."/>
            <person name="Zhang Y.-Z."/>
        </authorList>
    </citation>
    <scope>NUCLEOTIDE SEQUENCE [LARGE SCALE GENOMIC DNA]</scope>
    <source>
        <strain evidence="1 2">E407-8</strain>
    </source>
</reference>
<name>I1E049_9GAMM</name>
<organism evidence="1 2">
    <name type="scientific">Rheinheimera nanhaiensis E407-8</name>
    <dbReference type="NCBI Taxonomy" id="562729"/>
    <lineage>
        <taxon>Bacteria</taxon>
        <taxon>Pseudomonadati</taxon>
        <taxon>Pseudomonadota</taxon>
        <taxon>Gammaproteobacteria</taxon>
        <taxon>Chromatiales</taxon>
        <taxon>Chromatiaceae</taxon>
        <taxon>Rheinheimera</taxon>
    </lineage>
</organism>
<dbReference type="STRING" id="562729.RNAN_2683"/>
<sequence length="42" mass="4836">MPYFNVQNSQTFHCTVVEHGATPEREPQLAEKIPDHRLCLVV</sequence>
<accession>I1E049</accession>
<keyword evidence="2" id="KW-1185">Reference proteome</keyword>
<evidence type="ECO:0000313" key="2">
    <source>
        <dbReference type="Proteomes" id="UP000004374"/>
    </source>
</evidence>
<dbReference type="AlphaFoldDB" id="I1E049"/>
<protein>
    <submittedName>
        <fullName evidence="1">Uncharacterized protein</fullName>
    </submittedName>
</protein>
<dbReference type="RefSeq" id="WP_008222493.1">
    <property type="nucleotide sequence ID" value="NZ_BAFK01000016.1"/>
</dbReference>
<dbReference type="Proteomes" id="UP000004374">
    <property type="component" value="Unassembled WGS sequence"/>
</dbReference>
<comment type="caution">
    <text evidence="1">The sequence shown here is derived from an EMBL/GenBank/DDBJ whole genome shotgun (WGS) entry which is preliminary data.</text>
</comment>
<proteinExistence type="predicted"/>
<evidence type="ECO:0000313" key="1">
    <source>
        <dbReference type="EMBL" id="GAB59677.1"/>
    </source>
</evidence>